<dbReference type="EMBL" id="CP054139">
    <property type="protein sequence ID" value="QKJ29556.1"/>
    <property type="molecule type" value="Genomic_DNA"/>
</dbReference>
<dbReference type="InterPro" id="IPR001623">
    <property type="entry name" value="DnaJ_domain"/>
</dbReference>
<evidence type="ECO:0000259" key="2">
    <source>
        <dbReference type="PROSITE" id="PS50076"/>
    </source>
</evidence>
<dbReference type="RefSeq" id="WP_173414248.1">
    <property type="nucleotide sequence ID" value="NZ_CP054139.1"/>
</dbReference>
<gene>
    <name evidence="3" type="ORF">HQ865_07250</name>
</gene>
<organism evidence="3 4">
    <name type="scientific">Mucilaginibacter mali</name>
    <dbReference type="NCBI Taxonomy" id="2740462"/>
    <lineage>
        <taxon>Bacteria</taxon>
        <taxon>Pseudomonadati</taxon>
        <taxon>Bacteroidota</taxon>
        <taxon>Sphingobacteriia</taxon>
        <taxon>Sphingobacteriales</taxon>
        <taxon>Sphingobacteriaceae</taxon>
        <taxon>Mucilaginibacter</taxon>
    </lineage>
</organism>
<feature type="domain" description="J" evidence="2">
    <location>
        <begin position="3"/>
        <end position="68"/>
    </location>
</feature>
<dbReference type="Pfam" id="PF08239">
    <property type="entry name" value="SH3_3"/>
    <property type="match status" value="1"/>
</dbReference>
<dbReference type="CDD" id="cd06257">
    <property type="entry name" value="DnaJ"/>
    <property type="match status" value="1"/>
</dbReference>
<dbReference type="KEGG" id="mmab:HQ865_07250"/>
<keyword evidence="4" id="KW-1185">Reference proteome</keyword>
<sequence>MKDFYYILGTERDCTPQELNSAYRKLARKLQPPGQEQDDFLDSHFREVTEAFEILSDPVRRRKYDMAYKKHYQRRLYYFKLKHLNIAVTLSLILLTGLFGMYVYRSMNGGKKKAVVKPVAAEVVKPKYRHKKHRLVTAKPIAKKAFIAHVDTIKPVAVKQVNTSAMVSMPVPGVAKPNVPVKPAPEIIPPPTIARQADKQPPVDDNTYTTYLKANMTGVVSLHEQASYRSAVLANIPGNAKVQVLEKGAGFYKVAFNNQTGYVPKWTIGEP</sequence>
<reference evidence="3 4" key="1">
    <citation type="submission" date="2020-05" db="EMBL/GenBank/DDBJ databases">
        <title>Mucilaginibacter mali sp. nov.</title>
        <authorList>
            <person name="Kim H.S."/>
            <person name="Lee K.C."/>
            <person name="Suh M.K."/>
            <person name="Kim J.-S."/>
            <person name="Han K.-I."/>
            <person name="Eom M.K."/>
            <person name="Shin Y.K."/>
            <person name="Lee J.-S."/>
        </authorList>
    </citation>
    <scope>NUCLEOTIDE SEQUENCE [LARGE SCALE GENOMIC DNA]</scope>
    <source>
        <strain evidence="3 4">G2-14</strain>
    </source>
</reference>
<dbReference type="GO" id="GO:0005737">
    <property type="term" value="C:cytoplasm"/>
    <property type="evidence" value="ECO:0007669"/>
    <property type="project" value="TreeGrafter"/>
</dbReference>
<dbReference type="Gene3D" id="2.30.30.40">
    <property type="entry name" value="SH3 Domains"/>
    <property type="match status" value="1"/>
</dbReference>
<evidence type="ECO:0000313" key="3">
    <source>
        <dbReference type="EMBL" id="QKJ29556.1"/>
    </source>
</evidence>
<accession>A0A7D4UEX3</accession>
<dbReference type="Gene3D" id="1.10.287.110">
    <property type="entry name" value="DnaJ domain"/>
    <property type="match status" value="1"/>
</dbReference>
<keyword evidence="1" id="KW-0812">Transmembrane</keyword>
<feature type="transmembrane region" description="Helical" evidence="1">
    <location>
        <begin position="84"/>
        <end position="104"/>
    </location>
</feature>
<dbReference type="AlphaFoldDB" id="A0A7D4UEX3"/>
<dbReference type="PANTHER" id="PTHR45504:SF3">
    <property type="entry name" value="CHAPERONE DNAJ-DOMAIN SUPERFAMILY PROTEIN"/>
    <property type="match status" value="1"/>
</dbReference>
<proteinExistence type="predicted"/>
<dbReference type="PROSITE" id="PS00636">
    <property type="entry name" value="DNAJ_1"/>
    <property type="match status" value="1"/>
</dbReference>
<dbReference type="Proteomes" id="UP000505355">
    <property type="component" value="Chromosome"/>
</dbReference>
<dbReference type="SMART" id="SM00271">
    <property type="entry name" value="DnaJ"/>
    <property type="match status" value="1"/>
</dbReference>
<dbReference type="PRINTS" id="PR00625">
    <property type="entry name" value="JDOMAIN"/>
</dbReference>
<name>A0A7D4UEX3_9SPHI</name>
<keyword evidence="1" id="KW-1133">Transmembrane helix</keyword>
<evidence type="ECO:0000256" key="1">
    <source>
        <dbReference type="SAM" id="Phobius"/>
    </source>
</evidence>
<dbReference type="SUPFAM" id="SSF46565">
    <property type="entry name" value="Chaperone J-domain"/>
    <property type="match status" value="1"/>
</dbReference>
<dbReference type="Pfam" id="PF00226">
    <property type="entry name" value="DnaJ"/>
    <property type="match status" value="1"/>
</dbReference>
<protein>
    <submittedName>
        <fullName evidence="3">DnaJ domain-containing protein</fullName>
    </submittedName>
</protein>
<dbReference type="InterPro" id="IPR036869">
    <property type="entry name" value="J_dom_sf"/>
</dbReference>
<dbReference type="InterPro" id="IPR003646">
    <property type="entry name" value="SH3-like_bac-type"/>
</dbReference>
<keyword evidence="1" id="KW-0472">Membrane</keyword>
<dbReference type="PROSITE" id="PS50076">
    <property type="entry name" value="DNAJ_2"/>
    <property type="match status" value="1"/>
</dbReference>
<dbReference type="PANTHER" id="PTHR45504">
    <property type="entry name" value="CHAPERONE DNAJ-DOMAIN SUPERFAMILY PROTEIN"/>
    <property type="match status" value="1"/>
</dbReference>
<evidence type="ECO:0000313" key="4">
    <source>
        <dbReference type="Proteomes" id="UP000505355"/>
    </source>
</evidence>
<dbReference type="InterPro" id="IPR018253">
    <property type="entry name" value="DnaJ_domain_CS"/>
</dbReference>